<feature type="non-terminal residue" evidence="1">
    <location>
        <position position="124"/>
    </location>
</feature>
<dbReference type="Proteomes" id="UP000814128">
    <property type="component" value="Unassembled WGS sequence"/>
</dbReference>
<gene>
    <name evidence="1" type="ORF">K488DRAFT_25146</name>
</gene>
<protein>
    <submittedName>
        <fullName evidence="1">Uncharacterized protein</fullName>
    </submittedName>
</protein>
<reference evidence="1" key="2">
    <citation type="journal article" date="2022" name="New Phytol.">
        <title>Evolutionary transition to the ectomycorrhizal habit in the genomes of a hyperdiverse lineage of mushroom-forming fungi.</title>
        <authorList>
            <person name="Looney B."/>
            <person name="Miyauchi S."/>
            <person name="Morin E."/>
            <person name="Drula E."/>
            <person name="Courty P.E."/>
            <person name="Kohler A."/>
            <person name="Kuo A."/>
            <person name="LaButti K."/>
            <person name="Pangilinan J."/>
            <person name="Lipzen A."/>
            <person name="Riley R."/>
            <person name="Andreopoulos W."/>
            <person name="He G."/>
            <person name="Johnson J."/>
            <person name="Nolan M."/>
            <person name="Tritt A."/>
            <person name="Barry K.W."/>
            <person name="Grigoriev I.V."/>
            <person name="Nagy L.G."/>
            <person name="Hibbett D."/>
            <person name="Henrissat B."/>
            <person name="Matheny P.B."/>
            <person name="Labbe J."/>
            <person name="Martin F.M."/>
        </authorList>
    </citation>
    <scope>NUCLEOTIDE SEQUENCE</scope>
    <source>
        <strain evidence="1">EC-137</strain>
    </source>
</reference>
<evidence type="ECO:0000313" key="2">
    <source>
        <dbReference type="Proteomes" id="UP000814128"/>
    </source>
</evidence>
<keyword evidence="2" id="KW-1185">Reference proteome</keyword>
<organism evidence="1 2">
    <name type="scientific">Vararia minispora EC-137</name>
    <dbReference type="NCBI Taxonomy" id="1314806"/>
    <lineage>
        <taxon>Eukaryota</taxon>
        <taxon>Fungi</taxon>
        <taxon>Dikarya</taxon>
        <taxon>Basidiomycota</taxon>
        <taxon>Agaricomycotina</taxon>
        <taxon>Agaricomycetes</taxon>
        <taxon>Russulales</taxon>
        <taxon>Lachnocladiaceae</taxon>
        <taxon>Vararia</taxon>
    </lineage>
</organism>
<evidence type="ECO:0000313" key="1">
    <source>
        <dbReference type="EMBL" id="KAI0033026.1"/>
    </source>
</evidence>
<sequence length="124" mass="13904">SPSREPLPLYAQFNAQGVLDVPGTLLAIARRFEKLEKWAVAHVRALEERMGDVEHWLVDKERERESGAPKTDDERLEERARVTQDVATLRDEMAELQGRISELGREMAKLATAPANLSNGPGRS</sequence>
<proteinExistence type="predicted"/>
<reference evidence="1" key="1">
    <citation type="submission" date="2021-02" db="EMBL/GenBank/DDBJ databases">
        <authorList>
            <consortium name="DOE Joint Genome Institute"/>
            <person name="Ahrendt S."/>
            <person name="Looney B.P."/>
            <person name="Miyauchi S."/>
            <person name="Morin E."/>
            <person name="Drula E."/>
            <person name="Courty P.E."/>
            <person name="Chicoki N."/>
            <person name="Fauchery L."/>
            <person name="Kohler A."/>
            <person name="Kuo A."/>
            <person name="Labutti K."/>
            <person name="Pangilinan J."/>
            <person name="Lipzen A."/>
            <person name="Riley R."/>
            <person name="Andreopoulos W."/>
            <person name="He G."/>
            <person name="Johnson J."/>
            <person name="Barry K.W."/>
            <person name="Grigoriev I.V."/>
            <person name="Nagy L."/>
            <person name="Hibbett D."/>
            <person name="Henrissat B."/>
            <person name="Matheny P.B."/>
            <person name="Labbe J."/>
            <person name="Martin F."/>
        </authorList>
    </citation>
    <scope>NUCLEOTIDE SEQUENCE</scope>
    <source>
        <strain evidence="1">EC-137</strain>
    </source>
</reference>
<name>A0ACB8QMH2_9AGAM</name>
<accession>A0ACB8QMH2</accession>
<dbReference type="EMBL" id="MU273530">
    <property type="protein sequence ID" value="KAI0033026.1"/>
    <property type="molecule type" value="Genomic_DNA"/>
</dbReference>
<comment type="caution">
    <text evidence="1">The sequence shown here is derived from an EMBL/GenBank/DDBJ whole genome shotgun (WGS) entry which is preliminary data.</text>
</comment>
<feature type="non-terminal residue" evidence="1">
    <location>
        <position position="1"/>
    </location>
</feature>